<dbReference type="AlphaFoldDB" id="A0A158M6K3"/>
<dbReference type="EMBL" id="JFZZ01000050">
    <property type="protein sequence ID" value="KAK95640.1"/>
    <property type="molecule type" value="Genomic_DNA"/>
</dbReference>
<evidence type="ECO:0000313" key="2">
    <source>
        <dbReference type="Proteomes" id="UP000026682"/>
    </source>
</evidence>
<protein>
    <submittedName>
        <fullName evidence="1">Uncharacterized protein</fullName>
    </submittedName>
</protein>
<accession>A0A158M6K3</accession>
<organism evidence="1 2">
    <name type="scientific">Bordetella holmesii CDC-H585-BH</name>
    <dbReference type="NCBI Taxonomy" id="1331206"/>
    <lineage>
        <taxon>Bacteria</taxon>
        <taxon>Pseudomonadati</taxon>
        <taxon>Pseudomonadota</taxon>
        <taxon>Betaproteobacteria</taxon>
        <taxon>Burkholderiales</taxon>
        <taxon>Alcaligenaceae</taxon>
        <taxon>Bordetella</taxon>
    </lineage>
</organism>
<gene>
    <name evidence="1" type="ORF">L497_0387</name>
</gene>
<comment type="caution">
    <text evidence="1">The sequence shown here is derived from an EMBL/GenBank/DDBJ whole genome shotgun (WGS) entry which is preliminary data.</text>
</comment>
<proteinExistence type="predicted"/>
<name>A0A158M6K3_9BORD</name>
<dbReference type="PATRIC" id="fig|1331206.3.peg.1435"/>
<sequence length="53" mass="5791">MYKRGRICCGFGHARIVPAQAGGTVRAAYPCAGWRFVKTSGRRDMGQSTTSLR</sequence>
<reference evidence="1 2" key="1">
    <citation type="submission" date="2014-03" db="EMBL/GenBank/DDBJ databases">
        <title>Genome sequence of Bordetella holmseii.</title>
        <authorList>
            <person name="Harvill E."/>
            <person name="Goodfield L.L."/>
            <person name="Ivanov Y."/>
            <person name="Meyer J.A."/>
            <person name="Newth C."/>
            <person name="Cassiday P."/>
            <person name="Tondella M.L."/>
            <person name="Liao P."/>
            <person name="Zimmerman J."/>
            <person name="Meert K."/>
            <person name="Wessel D."/>
            <person name="Berger J."/>
            <person name="Dean J.M."/>
            <person name="Holubkov R."/>
            <person name="Burr J."/>
            <person name="Liu T."/>
            <person name="Brinkac L.M."/>
            <person name="Sanka R."/>
            <person name="Kim M."/>
            <person name="Losada L."/>
        </authorList>
    </citation>
    <scope>NUCLEOTIDE SEQUENCE [LARGE SCALE GENOMIC DNA]</scope>
    <source>
        <strain evidence="1 2">CDC-H585-BH</strain>
    </source>
</reference>
<dbReference type="Proteomes" id="UP000026682">
    <property type="component" value="Unassembled WGS sequence"/>
</dbReference>
<evidence type="ECO:0000313" key="1">
    <source>
        <dbReference type="EMBL" id="KAK95640.1"/>
    </source>
</evidence>